<dbReference type="EMBL" id="FMYP01000055">
    <property type="protein sequence ID" value="SDC83465.1"/>
    <property type="molecule type" value="Genomic_DNA"/>
</dbReference>
<keyword evidence="1" id="KW-1133">Transmembrane helix</keyword>
<dbReference type="RefSeq" id="WP_125869871.1">
    <property type="nucleotide sequence ID" value="NZ_FMYP01000055.1"/>
</dbReference>
<protein>
    <submittedName>
        <fullName evidence="2">Uncharacterized protein</fullName>
    </submittedName>
</protein>
<sequence>MSAKRSNSSNKTLVYILAIVVIVLLVMYFGGSGWLNGAHGRMSMNMAHWNWTQILISLGVGVVLGWFVSKRL</sequence>
<keyword evidence="1" id="KW-0472">Membrane</keyword>
<gene>
    <name evidence="2" type="ORF">SAMN05216323_10553</name>
</gene>
<keyword evidence="1" id="KW-0812">Transmembrane</keyword>
<feature type="transmembrane region" description="Helical" evidence="1">
    <location>
        <begin position="51"/>
        <end position="69"/>
    </location>
</feature>
<feature type="transmembrane region" description="Helical" evidence="1">
    <location>
        <begin position="12"/>
        <end position="31"/>
    </location>
</feature>
<proteinExistence type="predicted"/>
<accession>A0A1G6PVS3</accession>
<organism evidence="2 3">
    <name type="scientific">Williamwhitmania taraxaci</name>
    <dbReference type="NCBI Taxonomy" id="1640674"/>
    <lineage>
        <taxon>Bacteria</taxon>
        <taxon>Pseudomonadati</taxon>
        <taxon>Bacteroidota</taxon>
        <taxon>Bacteroidia</taxon>
        <taxon>Bacteroidales</taxon>
        <taxon>Williamwhitmaniaceae</taxon>
        <taxon>Williamwhitmania</taxon>
    </lineage>
</organism>
<keyword evidence="3" id="KW-1185">Reference proteome</keyword>
<evidence type="ECO:0000256" key="1">
    <source>
        <dbReference type="SAM" id="Phobius"/>
    </source>
</evidence>
<dbReference type="AlphaFoldDB" id="A0A1G6PVS3"/>
<dbReference type="STRING" id="1640674.SAMN05216323_10553"/>
<reference evidence="2 3" key="1">
    <citation type="submission" date="2016-09" db="EMBL/GenBank/DDBJ databases">
        <authorList>
            <person name="Capua I."/>
            <person name="De Benedictis P."/>
            <person name="Joannis T."/>
            <person name="Lombin L.H."/>
            <person name="Cattoli G."/>
        </authorList>
    </citation>
    <scope>NUCLEOTIDE SEQUENCE [LARGE SCALE GENOMIC DNA]</scope>
    <source>
        <strain evidence="2 3">A7P-90m</strain>
    </source>
</reference>
<name>A0A1G6PVS3_9BACT</name>
<evidence type="ECO:0000313" key="3">
    <source>
        <dbReference type="Proteomes" id="UP000199452"/>
    </source>
</evidence>
<evidence type="ECO:0000313" key="2">
    <source>
        <dbReference type="EMBL" id="SDC83465.1"/>
    </source>
</evidence>
<dbReference type="Proteomes" id="UP000199452">
    <property type="component" value="Unassembled WGS sequence"/>
</dbReference>